<reference evidence="2" key="1">
    <citation type="submission" date="2022-11" db="UniProtKB">
        <authorList>
            <consortium name="WormBaseParasite"/>
        </authorList>
    </citation>
    <scope>IDENTIFICATION</scope>
</reference>
<dbReference type="Proteomes" id="UP000887579">
    <property type="component" value="Unplaced"/>
</dbReference>
<dbReference type="WBParaSite" id="ES5_v2.g14933.t1">
    <property type="protein sequence ID" value="ES5_v2.g14933.t1"/>
    <property type="gene ID" value="ES5_v2.g14933"/>
</dbReference>
<name>A0AC34FCS7_9BILA</name>
<organism evidence="1 2">
    <name type="scientific">Panagrolaimus sp. ES5</name>
    <dbReference type="NCBI Taxonomy" id="591445"/>
    <lineage>
        <taxon>Eukaryota</taxon>
        <taxon>Metazoa</taxon>
        <taxon>Ecdysozoa</taxon>
        <taxon>Nematoda</taxon>
        <taxon>Chromadorea</taxon>
        <taxon>Rhabditida</taxon>
        <taxon>Tylenchina</taxon>
        <taxon>Panagrolaimomorpha</taxon>
        <taxon>Panagrolaimoidea</taxon>
        <taxon>Panagrolaimidae</taxon>
        <taxon>Panagrolaimus</taxon>
    </lineage>
</organism>
<evidence type="ECO:0000313" key="2">
    <source>
        <dbReference type="WBParaSite" id="ES5_v2.g14933.t1"/>
    </source>
</evidence>
<evidence type="ECO:0000313" key="1">
    <source>
        <dbReference type="Proteomes" id="UP000887579"/>
    </source>
</evidence>
<sequence>MNLDFSTDSSSFWITLIIRKNLKGENNNNNGGPGSVGNGGGSSGGTNGLKNSDRNLFGDDVIKTDKTQEETEITQEITNENGGLNENLNYEISPYPFEMLNRVREPIKTGTKRSRQQHHRRPSSVPQQQLHHQHQHQQQHQRLSTPQNNEMDSISQTQTTIPRQPPASEVVSKPLSEKEKIPFKEKSQAKPSLDLPLGTDTTQSAVCSTQPSHLPTENITNTNNNNNNNLQSFNNGGDNNIFNDNHQK</sequence>
<accession>A0AC34FCS7</accession>
<protein>
    <submittedName>
        <fullName evidence="2">Uncharacterized protein</fullName>
    </submittedName>
</protein>
<proteinExistence type="predicted"/>